<proteinExistence type="predicted"/>
<name>A0A9P8YDG2_9PEZI</name>
<accession>A0A9P8YDG2</accession>
<evidence type="ECO:0000313" key="3">
    <source>
        <dbReference type="EMBL" id="KAH7034931.1"/>
    </source>
</evidence>
<feature type="signal peptide" evidence="2">
    <location>
        <begin position="1"/>
        <end position="30"/>
    </location>
</feature>
<reference evidence="3" key="1">
    <citation type="journal article" date="2021" name="Nat. Commun.">
        <title>Genetic determinants of endophytism in the Arabidopsis root mycobiome.</title>
        <authorList>
            <person name="Mesny F."/>
            <person name="Miyauchi S."/>
            <person name="Thiergart T."/>
            <person name="Pickel B."/>
            <person name="Atanasova L."/>
            <person name="Karlsson M."/>
            <person name="Huettel B."/>
            <person name="Barry K.W."/>
            <person name="Haridas S."/>
            <person name="Chen C."/>
            <person name="Bauer D."/>
            <person name="Andreopoulos W."/>
            <person name="Pangilinan J."/>
            <person name="LaButti K."/>
            <person name="Riley R."/>
            <person name="Lipzen A."/>
            <person name="Clum A."/>
            <person name="Drula E."/>
            <person name="Henrissat B."/>
            <person name="Kohler A."/>
            <person name="Grigoriev I.V."/>
            <person name="Martin F.M."/>
            <person name="Hacquard S."/>
        </authorList>
    </citation>
    <scope>NUCLEOTIDE SEQUENCE</scope>
    <source>
        <strain evidence="3">MPI-CAGE-CH-0230</strain>
    </source>
</reference>
<evidence type="ECO:0008006" key="5">
    <source>
        <dbReference type="Google" id="ProtNLM"/>
    </source>
</evidence>
<feature type="region of interest" description="Disordered" evidence="1">
    <location>
        <begin position="64"/>
        <end position="108"/>
    </location>
</feature>
<protein>
    <recommendedName>
        <fullName evidence="5">Secreted protein</fullName>
    </recommendedName>
</protein>
<dbReference type="RefSeq" id="XP_046015024.1">
    <property type="nucleotide sequence ID" value="XM_046163467.1"/>
</dbReference>
<dbReference type="AlphaFoldDB" id="A0A9P8YDG2"/>
<evidence type="ECO:0000313" key="4">
    <source>
        <dbReference type="Proteomes" id="UP000756346"/>
    </source>
</evidence>
<comment type="caution">
    <text evidence="3">The sequence shown here is derived from an EMBL/GenBank/DDBJ whole genome shotgun (WGS) entry which is preliminary data.</text>
</comment>
<dbReference type="Proteomes" id="UP000756346">
    <property type="component" value="Unassembled WGS sequence"/>
</dbReference>
<keyword evidence="4" id="KW-1185">Reference proteome</keyword>
<feature type="chain" id="PRO_5040418881" description="Secreted protein" evidence="2">
    <location>
        <begin position="31"/>
        <end position="108"/>
    </location>
</feature>
<evidence type="ECO:0000256" key="1">
    <source>
        <dbReference type="SAM" id="MobiDB-lite"/>
    </source>
</evidence>
<dbReference type="GeneID" id="70193013"/>
<dbReference type="EMBL" id="JAGTJQ010000003">
    <property type="protein sequence ID" value="KAH7034931.1"/>
    <property type="molecule type" value="Genomic_DNA"/>
</dbReference>
<gene>
    <name evidence="3" type="ORF">B0I36DRAFT_85768</name>
</gene>
<sequence>MRIDSQQGLADCRLLSLVVACLHISPTARTAPHNDPLGRSTTLEAVAALRLKFSPWEVWAVRPQSPVASRRDPVSSNRGQAIPKLHESCPSSRVSTGHCLKGGQQRRS</sequence>
<evidence type="ECO:0000256" key="2">
    <source>
        <dbReference type="SAM" id="SignalP"/>
    </source>
</evidence>
<organism evidence="3 4">
    <name type="scientific">Microdochium trichocladiopsis</name>
    <dbReference type="NCBI Taxonomy" id="1682393"/>
    <lineage>
        <taxon>Eukaryota</taxon>
        <taxon>Fungi</taxon>
        <taxon>Dikarya</taxon>
        <taxon>Ascomycota</taxon>
        <taxon>Pezizomycotina</taxon>
        <taxon>Sordariomycetes</taxon>
        <taxon>Xylariomycetidae</taxon>
        <taxon>Xylariales</taxon>
        <taxon>Microdochiaceae</taxon>
        <taxon>Microdochium</taxon>
    </lineage>
</organism>
<keyword evidence="2" id="KW-0732">Signal</keyword>